<reference evidence="1 2" key="1">
    <citation type="journal article" date="2023" name="Limnol Oceanogr Lett">
        <title>Environmental adaptations by the intertidal Antarctic cyanobacterium Halotia branconii CENA392 as revealed using long-read genome sequencing.</title>
        <authorList>
            <person name="Dextro R.B."/>
            <person name="Delbaje E."/>
            <person name="Freitas P.N.N."/>
            <person name="Geraldes V."/>
            <person name="Pinto E."/>
            <person name="Long P.F."/>
            <person name="Fiore M.F."/>
        </authorList>
    </citation>
    <scope>NUCLEOTIDE SEQUENCE [LARGE SCALE GENOMIC DNA]</scope>
    <source>
        <strain evidence="1 2">CENA392</strain>
    </source>
</reference>
<dbReference type="InterPro" id="IPR012334">
    <property type="entry name" value="Pectin_lyas_fold"/>
</dbReference>
<accession>A0AAJ6PBG4</accession>
<dbReference type="Proteomes" id="UP001223520">
    <property type="component" value="Chromosome"/>
</dbReference>
<name>A0AAJ6PBG4_9CYAN</name>
<evidence type="ECO:0000313" key="2">
    <source>
        <dbReference type="Proteomes" id="UP001223520"/>
    </source>
</evidence>
<keyword evidence="2" id="KW-1185">Reference proteome</keyword>
<dbReference type="AlphaFoldDB" id="A0AAJ6PBG4"/>
<sequence length="365" mass="40414">MNGVYTNAYPSYVVYLSRSGTNNAWIKFQAYPGHSPKIKHNGWHGILITKGASYIEIKGLEVEGNNANITLDYAKSQQYNGNNPLTNGNCISIDGQKTTHSHHIRILNNKVHNCGGSGIGAAQTDYLTIDGNEVFNNAWYSIHANSGIVLYQNWNSDTNKTDYKMYVTNNKVYNNRQYIPWIVNGKIVDGNGIIVDDSQNTQNGSTLGAYQGRTLIANNLSYKNGGSGILSFRSDRIDVINNTLYLNSLSPEITKGQLGADESSNVMFFNNIVYSSPDKKVNSAWLSTNVTYKKNMYFNSSKIYPVFSSDIVANPQFINPSTADFRLKTTSPAINSGVNFIKTDFLNNPRPSGSASDIGAYEYQF</sequence>
<dbReference type="InterPro" id="IPR059226">
    <property type="entry name" value="Choice_anch_Q_dom"/>
</dbReference>
<organism evidence="1 2">
    <name type="scientific">Halotia branconii CENA392</name>
    <dbReference type="NCBI Taxonomy" id="1539056"/>
    <lineage>
        <taxon>Bacteria</taxon>
        <taxon>Bacillati</taxon>
        <taxon>Cyanobacteriota</taxon>
        <taxon>Cyanophyceae</taxon>
        <taxon>Nostocales</taxon>
        <taxon>Nodulariaceae</taxon>
        <taxon>Halotia</taxon>
    </lineage>
</organism>
<protein>
    <submittedName>
        <fullName evidence="1">Right-handed parallel beta-helix repeat-containing protein</fullName>
    </submittedName>
</protein>
<dbReference type="InterPro" id="IPR006626">
    <property type="entry name" value="PbH1"/>
</dbReference>
<dbReference type="InterPro" id="IPR011050">
    <property type="entry name" value="Pectin_lyase_fold/virulence"/>
</dbReference>
<dbReference type="RefSeq" id="WP_281485017.1">
    <property type="nucleotide sequence ID" value="NZ_CP124543.1"/>
</dbReference>
<dbReference type="Gene3D" id="2.160.20.10">
    <property type="entry name" value="Single-stranded right-handed beta-helix, Pectin lyase-like"/>
    <property type="match status" value="1"/>
</dbReference>
<dbReference type="EMBL" id="CP124543">
    <property type="protein sequence ID" value="WGV27777.1"/>
    <property type="molecule type" value="Genomic_DNA"/>
</dbReference>
<dbReference type="KEGG" id="hbq:QI031_09955"/>
<dbReference type="SUPFAM" id="SSF51126">
    <property type="entry name" value="Pectin lyase-like"/>
    <property type="match status" value="1"/>
</dbReference>
<gene>
    <name evidence="1" type="ORF">QI031_09955</name>
</gene>
<evidence type="ECO:0000313" key="1">
    <source>
        <dbReference type="EMBL" id="WGV27777.1"/>
    </source>
</evidence>
<dbReference type="SMART" id="SM00710">
    <property type="entry name" value="PbH1"/>
    <property type="match status" value="5"/>
</dbReference>
<proteinExistence type="predicted"/>
<dbReference type="NCBIfam" id="NF041518">
    <property type="entry name" value="choice_anch_Q"/>
    <property type="match status" value="1"/>
</dbReference>